<evidence type="ECO:0000313" key="3">
    <source>
        <dbReference type="Proteomes" id="UP001610432"/>
    </source>
</evidence>
<dbReference type="EMBL" id="JBFXLQ010000003">
    <property type="protein sequence ID" value="KAL2871597.1"/>
    <property type="molecule type" value="Genomic_DNA"/>
</dbReference>
<keyword evidence="3" id="KW-1185">Reference proteome</keyword>
<dbReference type="RefSeq" id="XP_070890576.1">
    <property type="nucleotide sequence ID" value="XM_071034454.1"/>
</dbReference>
<evidence type="ECO:0000256" key="1">
    <source>
        <dbReference type="SAM" id="Phobius"/>
    </source>
</evidence>
<gene>
    <name evidence="2" type="ORF">BJX67DRAFT_389133</name>
</gene>
<keyword evidence="1" id="KW-1133">Transmembrane helix</keyword>
<proteinExistence type="predicted"/>
<evidence type="ECO:0008006" key="4">
    <source>
        <dbReference type="Google" id="ProtNLM"/>
    </source>
</evidence>
<accession>A0ABR4M4T3</accession>
<dbReference type="Proteomes" id="UP001610432">
    <property type="component" value="Unassembled WGS sequence"/>
</dbReference>
<sequence length="945" mass="106846">MAEPLSVAGSAVGVISLGLTVSRGFLAYYGPYKSFHEEIKTVTTRMEALKRIFGVIQTLTMEANLLNCTSVAQSTQIATDTILSCKSTLQKLQGVLNRLCASTPLRRLPMAEVKSHVNRLLYPFRRETLMSVIENVSWLQDNLNTSLQMLQISLAMVGYNRMQSILQKATSMALDTNCMARAIQQLDQDSESINHGLVRIERRLDKMETRTMAPSTPLSADSDLLQSLLSTNQNLDTAIAAPGSAAHFRSRYVLFHNNGCLIHAPGRRTINLLMKRTLCNRLLRFSVLASLQITIGAGGFAISPKLEFRPVVPEDSPAFSLLRSVRLRFKEGSNRSLIQDANRMLFELFHGGKASPSDTLADGSTILHIVTSWQAYTCQWDADSLEDWRRFILELLDTGLSPSQIDYRGTTPADNMIDLYETYPDGHGEPVRESATIAICSDLLKAGGHMTTNALDWRHHRNTINLLYYVSPLCLFEEHTVRLVWLLEDSRELQDIDLPDELVPLITRSKDQLLLLLKKGYDMQEWFDSYAQWPTGLCLLLQAGYNPVWQPFRRACEANCIASLRILINNRNFLLGRSELEVASLHYNKDIVQLTLQALVDRRKRLQSLAEACLPSEVLAQLEIRPDCLLNLKAAKAYKLLKLYSIKVDDIEEESEWSVYDAVGNNLSIADQLWDAGFQDVDELDDCGKTGLMRLEWSDLDILGPGPVLEKARWMISKGADAHRKKSSSPALHFLGHAIGYSLFLIKDNEDARAKLSSLDKECWALFRSILCDDTRDSCDCACSVDGCCGLTRVLDGLYRTRDNTSTRSFIQQFSETINAAADCLELSPRESFYNQLAPGVFRFLTFHMLDLTHTCTHRYRNLEPEEAAEVHDEQRHLIWTLERLVNELTVEFEKSTEPLPEFLTGYCWKRINEAISARDTPTQQELDKLYQTGVVFWGYNDAMF</sequence>
<comment type="caution">
    <text evidence="2">The sequence shown here is derived from an EMBL/GenBank/DDBJ whole genome shotgun (WGS) entry which is preliminary data.</text>
</comment>
<dbReference type="GeneID" id="98149526"/>
<organism evidence="2 3">
    <name type="scientific">Aspergillus lucknowensis</name>
    <dbReference type="NCBI Taxonomy" id="176173"/>
    <lineage>
        <taxon>Eukaryota</taxon>
        <taxon>Fungi</taxon>
        <taxon>Dikarya</taxon>
        <taxon>Ascomycota</taxon>
        <taxon>Pezizomycotina</taxon>
        <taxon>Eurotiomycetes</taxon>
        <taxon>Eurotiomycetidae</taxon>
        <taxon>Eurotiales</taxon>
        <taxon>Aspergillaceae</taxon>
        <taxon>Aspergillus</taxon>
        <taxon>Aspergillus subgen. Nidulantes</taxon>
    </lineage>
</organism>
<keyword evidence="1" id="KW-0472">Membrane</keyword>
<feature type="transmembrane region" description="Helical" evidence="1">
    <location>
        <begin position="6"/>
        <end position="26"/>
    </location>
</feature>
<reference evidence="2 3" key="1">
    <citation type="submission" date="2024-07" db="EMBL/GenBank/DDBJ databases">
        <title>Section-level genome sequencing and comparative genomics of Aspergillus sections Usti and Cavernicolus.</title>
        <authorList>
            <consortium name="Lawrence Berkeley National Laboratory"/>
            <person name="Nybo J.L."/>
            <person name="Vesth T.C."/>
            <person name="Theobald S."/>
            <person name="Frisvad J.C."/>
            <person name="Larsen T.O."/>
            <person name="Kjaerboelling I."/>
            <person name="Rothschild-Mancinelli K."/>
            <person name="Lyhne E.K."/>
            <person name="Kogle M.E."/>
            <person name="Barry K."/>
            <person name="Clum A."/>
            <person name="Na H."/>
            <person name="Ledsgaard L."/>
            <person name="Lin J."/>
            <person name="Lipzen A."/>
            <person name="Kuo A."/>
            <person name="Riley R."/>
            <person name="Mondo S."/>
            <person name="Labutti K."/>
            <person name="Haridas S."/>
            <person name="Pangalinan J."/>
            <person name="Salamov A.A."/>
            <person name="Simmons B.A."/>
            <person name="Magnuson J.K."/>
            <person name="Chen J."/>
            <person name="Drula E."/>
            <person name="Henrissat B."/>
            <person name="Wiebenga A."/>
            <person name="Lubbers R.J."/>
            <person name="Gomes A.C."/>
            <person name="Macurrencykelacurrency M.R."/>
            <person name="Stajich J."/>
            <person name="Grigoriev I.V."/>
            <person name="Mortensen U.H."/>
            <person name="De Vries R.P."/>
            <person name="Baker S.E."/>
            <person name="Andersen M.R."/>
        </authorList>
    </citation>
    <scope>NUCLEOTIDE SEQUENCE [LARGE SCALE GENOMIC DNA]</scope>
    <source>
        <strain evidence="2 3">CBS 449.75</strain>
    </source>
</reference>
<keyword evidence="1" id="KW-0812">Transmembrane</keyword>
<protein>
    <recommendedName>
        <fullName evidence="4">Fungal N-terminal domain-containing protein</fullName>
    </recommendedName>
</protein>
<evidence type="ECO:0000313" key="2">
    <source>
        <dbReference type="EMBL" id="KAL2871597.1"/>
    </source>
</evidence>
<name>A0ABR4M4T3_9EURO</name>